<dbReference type="Gene3D" id="3.40.50.880">
    <property type="match status" value="1"/>
</dbReference>
<evidence type="ECO:0000256" key="3">
    <source>
        <dbReference type="ARBA" id="ARBA00023163"/>
    </source>
</evidence>
<protein>
    <submittedName>
        <fullName evidence="6">Transcriptional regulator GlxA family with amidase domain</fullName>
    </submittedName>
</protein>
<dbReference type="CDD" id="cd03137">
    <property type="entry name" value="GATase1_AraC_1"/>
    <property type="match status" value="1"/>
</dbReference>
<dbReference type="SMART" id="SM00342">
    <property type="entry name" value="HTH_ARAC"/>
    <property type="match status" value="1"/>
</dbReference>
<reference evidence="6 7" key="1">
    <citation type="submission" date="2023-07" db="EMBL/GenBank/DDBJ databases">
        <title>Sequencing the genomes of 1000 actinobacteria strains.</title>
        <authorList>
            <person name="Klenk H.-P."/>
        </authorList>
    </citation>
    <scope>NUCLEOTIDE SEQUENCE [LARGE SCALE GENOMIC DNA]</scope>
    <source>
        <strain evidence="6 7">DSM 20167</strain>
    </source>
</reference>
<dbReference type="InterPro" id="IPR018062">
    <property type="entry name" value="HTH_AraC-typ_CS"/>
</dbReference>
<dbReference type="InterPro" id="IPR052158">
    <property type="entry name" value="INH-QAR"/>
</dbReference>
<evidence type="ECO:0000313" key="7">
    <source>
        <dbReference type="Proteomes" id="UP001183817"/>
    </source>
</evidence>
<dbReference type="RefSeq" id="WP_302262736.1">
    <property type="nucleotide sequence ID" value="NZ_BAAAWO010000001.1"/>
</dbReference>
<accession>A0ABU2BFQ6</accession>
<dbReference type="EMBL" id="JAVDYI010000001">
    <property type="protein sequence ID" value="MDR7357459.1"/>
    <property type="molecule type" value="Genomic_DNA"/>
</dbReference>
<evidence type="ECO:0000256" key="4">
    <source>
        <dbReference type="SAM" id="MobiDB-lite"/>
    </source>
</evidence>
<feature type="domain" description="HTH araC/xylS-type" evidence="5">
    <location>
        <begin position="211"/>
        <end position="311"/>
    </location>
</feature>
<evidence type="ECO:0000313" key="6">
    <source>
        <dbReference type="EMBL" id="MDR7357459.1"/>
    </source>
</evidence>
<sequence>MSLRIGMMVFDGMTMLDASGPAEVFNLADPERQHYEVVCISPAGGPVVSSSGLELSRTIPAVDAGVLDTLLVVGGASLPDGGVPPDLLDAVESLARGARLVASVCTGAFVLAELGYLNDRRATTHWRHAHTLAARYPRITVEADVIHIRDGRYLTSAGISAGIDLALAMVEEDLGVQTARETARELVVFMHRPGGQAQFSTALTTPPVQTGKLRSIMDSILANPAYEHTVASMGASAGVSVRHLNRMFQAEAGTTPARWLERVRVDAARSLILDGHPITLVAQLSGFGSDETLRRAFARQLDTTPTSFRDRFATTRKARAVTGDPSTHDSSSARPGPGAKP</sequence>
<dbReference type="Proteomes" id="UP001183817">
    <property type="component" value="Unassembled WGS sequence"/>
</dbReference>
<dbReference type="Pfam" id="PF01965">
    <property type="entry name" value="DJ-1_PfpI"/>
    <property type="match status" value="1"/>
</dbReference>
<evidence type="ECO:0000256" key="2">
    <source>
        <dbReference type="ARBA" id="ARBA00023125"/>
    </source>
</evidence>
<feature type="compositionally biased region" description="Polar residues" evidence="4">
    <location>
        <begin position="324"/>
        <end position="333"/>
    </location>
</feature>
<keyword evidence="1" id="KW-0805">Transcription regulation</keyword>
<dbReference type="InterPro" id="IPR002818">
    <property type="entry name" value="DJ-1/PfpI"/>
</dbReference>
<organism evidence="6 7">
    <name type="scientific">Paeniglutamicibacter sulfureus</name>
    <dbReference type="NCBI Taxonomy" id="43666"/>
    <lineage>
        <taxon>Bacteria</taxon>
        <taxon>Bacillati</taxon>
        <taxon>Actinomycetota</taxon>
        <taxon>Actinomycetes</taxon>
        <taxon>Micrococcales</taxon>
        <taxon>Micrococcaceae</taxon>
        <taxon>Paeniglutamicibacter</taxon>
    </lineage>
</organism>
<dbReference type="SUPFAM" id="SSF52317">
    <property type="entry name" value="Class I glutamine amidotransferase-like"/>
    <property type="match status" value="1"/>
</dbReference>
<proteinExistence type="predicted"/>
<keyword evidence="2" id="KW-0238">DNA-binding</keyword>
<dbReference type="PROSITE" id="PS01124">
    <property type="entry name" value="HTH_ARAC_FAMILY_2"/>
    <property type="match status" value="1"/>
</dbReference>
<keyword evidence="3" id="KW-0804">Transcription</keyword>
<dbReference type="SUPFAM" id="SSF46689">
    <property type="entry name" value="Homeodomain-like"/>
    <property type="match status" value="2"/>
</dbReference>
<keyword evidence="7" id="KW-1185">Reference proteome</keyword>
<dbReference type="Gene3D" id="1.10.10.60">
    <property type="entry name" value="Homeodomain-like"/>
    <property type="match status" value="1"/>
</dbReference>
<dbReference type="PANTHER" id="PTHR43130">
    <property type="entry name" value="ARAC-FAMILY TRANSCRIPTIONAL REGULATOR"/>
    <property type="match status" value="1"/>
</dbReference>
<dbReference type="PROSITE" id="PS00041">
    <property type="entry name" value="HTH_ARAC_FAMILY_1"/>
    <property type="match status" value="1"/>
</dbReference>
<dbReference type="InterPro" id="IPR029062">
    <property type="entry name" value="Class_I_gatase-like"/>
</dbReference>
<dbReference type="Pfam" id="PF12833">
    <property type="entry name" value="HTH_18"/>
    <property type="match status" value="1"/>
</dbReference>
<name>A0ABU2BFQ6_9MICC</name>
<gene>
    <name evidence="6" type="ORF">J2S64_001150</name>
</gene>
<dbReference type="InterPro" id="IPR018060">
    <property type="entry name" value="HTH_AraC"/>
</dbReference>
<dbReference type="PANTHER" id="PTHR43130:SF3">
    <property type="entry name" value="HTH-TYPE TRANSCRIPTIONAL REGULATOR RV1931C"/>
    <property type="match status" value="1"/>
</dbReference>
<evidence type="ECO:0000256" key="1">
    <source>
        <dbReference type="ARBA" id="ARBA00023015"/>
    </source>
</evidence>
<dbReference type="InterPro" id="IPR009057">
    <property type="entry name" value="Homeodomain-like_sf"/>
</dbReference>
<comment type="caution">
    <text evidence="6">The sequence shown here is derived from an EMBL/GenBank/DDBJ whole genome shotgun (WGS) entry which is preliminary data.</text>
</comment>
<feature type="region of interest" description="Disordered" evidence="4">
    <location>
        <begin position="313"/>
        <end position="341"/>
    </location>
</feature>
<evidence type="ECO:0000259" key="5">
    <source>
        <dbReference type="PROSITE" id="PS01124"/>
    </source>
</evidence>